<dbReference type="EMBL" id="BDGG01000002">
    <property type="protein sequence ID" value="GAU91856.1"/>
    <property type="molecule type" value="Genomic_DNA"/>
</dbReference>
<proteinExistence type="predicted"/>
<gene>
    <name evidence="1" type="primary">RvY_04034-1</name>
    <name evidence="1" type="synonym">RvY_04034.1</name>
    <name evidence="1" type="ORF">RvY_04034</name>
</gene>
<name>A0A1D1UQ55_RAMVA</name>
<reference evidence="1 2" key="1">
    <citation type="journal article" date="2016" name="Nat. Commun.">
        <title>Extremotolerant tardigrade genome and improved radiotolerance of human cultured cells by tardigrade-unique protein.</title>
        <authorList>
            <person name="Hashimoto T."/>
            <person name="Horikawa D.D."/>
            <person name="Saito Y."/>
            <person name="Kuwahara H."/>
            <person name="Kozuka-Hata H."/>
            <person name="Shin-I T."/>
            <person name="Minakuchi Y."/>
            <person name="Ohishi K."/>
            <person name="Motoyama A."/>
            <person name="Aizu T."/>
            <person name="Enomoto A."/>
            <person name="Kondo K."/>
            <person name="Tanaka S."/>
            <person name="Hara Y."/>
            <person name="Koshikawa S."/>
            <person name="Sagara H."/>
            <person name="Miura T."/>
            <person name="Yokobori S."/>
            <person name="Miyagawa K."/>
            <person name="Suzuki Y."/>
            <person name="Kubo T."/>
            <person name="Oyama M."/>
            <person name="Kohara Y."/>
            <person name="Fujiyama A."/>
            <person name="Arakawa K."/>
            <person name="Katayama T."/>
            <person name="Toyoda A."/>
            <person name="Kunieda T."/>
        </authorList>
    </citation>
    <scope>NUCLEOTIDE SEQUENCE [LARGE SCALE GENOMIC DNA]</scope>
    <source>
        <strain evidence="1 2">YOKOZUNA-1</strain>
    </source>
</reference>
<dbReference type="InterPro" id="IPR036397">
    <property type="entry name" value="RNaseH_sf"/>
</dbReference>
<dbReference type="Proteomes" id="UP000186922">
    <property type="component" value="Unassembled WGS sequence"/>
</dbReference>
<dbReference type="OrthoDB" id="8186282at2759"/>
<accession>A0A1D1UQ55</accession>
<dbReference type="GO" id="GO:0003676">
    <property type="term" value="F:nucleic acid binding"/>
    <property type="evidence" value="ECO:0007669"/>
    <property type="project" value="InterPro"/>
</dbReference>
<comment type="caution">
    <text evidence="1">The sequence shown here is derived from an EMBL/GenBank/DDBJ whole genome shotgun (WGS) entry which is preliminary data.</text>
</comment>
<evidence type="ECO:0000313" key="2">
    <source>
        <dbReference type="Proteomes" id="UP000186922"/>
    </source>
</evidence>
<keyword evidence="2" id="KW-1185">Reference proteome</keyword>
<dbReference type="AlphaFoldDB" id="A0A1D1UQ55"/>
<evidence type="ECO:0000313" key="1">
    <source>
        <dbReference type="EMBL" id="GAU91856.1"/>
    </source>
</evidence>
<sequence length="76" mass="8830">MGNSPDLAPMDFAVNGIFMGLLFNKKPRDDTGLVRAIKTAWVKLPMDKIQRALQSWKRRVEFMIERKGFQIEHLLN</sequence>
<protein>
    <submittedName>
        <fullName evidence="1">Uncharacterized protein</fullName>
    </submittedName>
</protein>
<dbReference type="Gene3D" id="3.30.420.10">
    <property type="entry name" value="Ribonuclease H-like superfamily/Ribonuclease H"/>
    <property type="match status" value="1"/>
</dbReference>
<organism evidence="1 2">
    <name type="scientific">Ramazzottius varieornatus</name>
    <name type="common">Water bear</name>
    <name type="synonym">Tardigrade</name>
    <dbReference type="NCBI Taxonomy" id="947166"/>
    <lineage>
        <taxon>Eukaryota</taxon>
        <taxon>Metazoa</taxon>
        <taxon>Ecdysozoa</taxon>
        <taxon>Tardigrada</taxon>
        <taxon>Eutardigrada</taxon>
        <taxon>Parachela</taxon>
        <taxon>Hypsibioidea</taxon>
        <taxon>Ramazzottiidae</taxon>
        <taxon>Ramazzottius</taxon>
    </lineage>
</organism>